<dbReference type="PANTHER" id="PTHR43609">
    <property type="entry name" value="ACETYL-COA HYDROLASE"/>
    <property type="match status" value="1"/>
</dbReference>
<evidence type="ECO:0000259" key="2">
    <source>
        <dbReference type="Pfam" id="PF02550"/>
    </source>
</evidence>
<dbReference type="GO" id="GO:0003986">
    <property type="term" value="F:acetyl-CoA hydrolase activity"/>
    <property type="evidence" value="ECO:0007669"/>
    <property type="project" value="TreeGrafter"/>
</dbReference>
<gene>
    <name evidence="4" type="ORF">EVA_22797</name>
</gene>
<dbReference type="InterPro" id="IPR038460">
    <property type="entry name" value="AcetylCoA_hyd_C_sf"/>
</dbReference>
<feature type="domain" description="Acetyl-CoA hydrolase/transferase C-terminal" evidence="3">
    <location>
        <begin position="319"/>
        <end position="462"/>
    </location>
</feature>
<reference evidence="4" key="1">
    <citation type="journal article" date="2012" name="PLoS ONE">
        <title>Gene sets for utilization of primary and secondary nutrition supplies in the distal gut of endangered iberian lynx.</title>
        <authorList>
            <person name="Alcaide M."/>
            <person name="Messina E."/>
            <person name="Richter M."/>
            <person name="Bargiela R."/>
            <person name="Peplies J."/>
            <person name="Huws S.A."/>
            <person name="Newbold C.J."/>
            <person name="Golyshin P.N."/>
            <person name="Simon M.A."/>
            <person name="Lopez G."/>
            <person name="Yakimov M.M."/>
            <person name="Ferrer M."/>
        </authorList>
    </citation>
    <scope>NUCLEOTIDE SEQUENCE</scope>
</reference>
<dbReference type="Pfam" id="PF02550">
    <property type="entry name" value="AcetylCoA_hydro"/>
    <property type="match status" value="1"/>
</dbReference>
<sequence length="505" mass="55872">MLKMDMTAQEAAAMIQHGELIGIGGFGPSGSPKAITPVLAERARQMHETGKPFKVHVVTGASIGASCDGVLATAKAIDRRLPFSVNTDLRKAFNSGEIRYSDLNLSDNASHLRQGITGDMDWGIIEACEVQEIFDKVRIYPTAGIGIAPTICKMAKKGIFIELNSWHSTRIIGIHDIYEIEVPWYRKPVRITHPVERIGLPYIELPKARIKGIIPTHLPDEARTMKPGDPATERIGQHMADFLVWNMQQGYLFENKLTMQSGVGSGANAVMGALGNCPEVPDFNLYTEVLQEEPLRLIQEGRIRYASTGALTIGPEPLQELYRHIEDFRGRLVVRPSEISNCPEIIARLGICSLNTAIEVDIYGHVNSTKINGSKMMNGVGGSCDYTCNAMLATFTCASTTKDGTISTIVPFCTHVDHTEHYVDAIITEYGIADLRNKCATEKAEALIAIAHPDYRPLLRDYLKLAQRYSGGHTPHLLPAAFAMHDTWRRKGDMRLTNWSEYLID</sequence>
<evidence type="ECO:0000259" key="3">
    <source>
        <dbReference type="Pfam" id="PF13336"/>
    </source>
</evidence>
<dbReference type="EMBL" id="AMCI01009707">
    <property type="protein sequence ID" value="EJW89094.1"/>
    <property type="molecule type" value="Genomic_DNA"/>
</dbReference>
<accession>J9FNZ9</accession>
<dbReference type="GO" id="GO:0006083">
    <property type="term" value="P:acetate metabolic process"/>
    <property type="evidence" value="ECO:0007669"/>
    <property type="project" value="InterPro"/>
</dbReference>
<dbReference type="InterPro" id="IPR003702">
    <property type="entry name" value="ActCoA_hydro_N"/>
</dbReference>
<dbReference type="InterPro" id="IPR046433">
    <property type="entry name" value="ActCoA_hydro"/>
</dbReference>
<evidence type="ECO:0000313" key="4">
    <source>
        <dbReference type="EMBL" id="EJW89094.1"/>
    </source>
</evidence>
<dbReference type="InterPro" id="IPR026888">
    <property type="entry name" value="AcetylCoA_hyd_C"/>
</dbReference>
<dbReference type="Pfam" id="PF13336">
    <property type="entry name" value="AcetylCoA_hyd_C"/>
    <property type="match status" value="1"/>
</dbReference>
<comment type="similarity">
    <text evidence="1">Belongs to the acetyl-CoA hydrolase/transferase family.</text>
</comment>
<evidence type="ECO:0000256" key="1">
    <source>
        <dbReference type="ARBA" id="ARBA00009632"/>
    </source>
</evidence>
<feature type="domain" description="Acetyl-CoA hydrolase/transferase N-terminal" evidence="2">
    <location>
        <begin position="3"/>
        <end position="204"/>
    </location>
</feature>
<keyword evidence="4" id="KW-0808">Transferase</keyword>
<dbReference type="InterPro" id="IPR037171">
    <property type="entry name" value="NagB/RpiA_transferase-like"/>
</dbReference>
<dbReference type="GO" id="GO:0008775">
    <property type="term" value="F:acetate CoA-transferase activity"/>
    <property type="evidence" value="ECO:0007669"/>
    <property type="project" value="InterPro"/>
</dbReference>
<protein>
    <submittedName>
        <fullName evidence="4">Succinyl-CoA:coenzyme A transferase</fullName>
    </submittedName>
</protein>
<dbReference type="Gene3D" id="3.40.1080.20">
    <property type="entry name" value="Acetyl-CoA hydrolase/transferase C-terminal domain"/>
    <property type="match status" value="1"/>
</dbReference>
<dbReference type="PANTHER" id="PTHR43609:SF1">
    <property type="entry name" value="ACETYL-COA HYDROLASE"/>
    <property type="match status" value="1"/>
</dbReference>
<dbReference type="AlphaFoldDB" id="J9FNZ9"/>
<dbReference type="Gene3D" id="3.40.1080.10">
    <property type="entry name" value="Glutaconate Coenzyme A-transferase"/>
    <property type="match status" value="1"/>
</dbReference>
<organism evidence="4">
    <name type="scientific">gut metagenome</name>
    <dbReference type="NCBI Taxonomy" id="749906"/>
    <lineage>
        <taxon>unclassified sequences</taxon>
        <taxon>metagenomes</taxon>
        <taxon>organismal metagenomes</taxon>
    </lineage>
</organism>
<proteinExistence type="inferred from homology"/>
<name>J9FNZ9_9ZZZZ</name>
<dbReference type="SUPFAM" id="SSF100950">
    <property type="entry name" value="NagB/RpiA/CoA transferase-like"/>
    <property type="match status" value="2"/>
</dbReference>
<comment type="caution">
    <text evidence="4">The sequence shown here is derived from an EMBL/GenBank/DDBJ whole genome shotgun (WGS) entry which is preliminary data.</text>
</comment>